<comment type="subcellular location">
    <subcellularLocation>
        <location evidence="1">Cell membrane</location>
        <topology evidence="1">Multi-pass membrane protein</topology>
    </subcellularLocation>
</comment>
<dbReference type="PROSITE" id="PS50283">
    <property type="entry name" value="NA_SOLUT_SYMP_3"/>
    <property type="match status" value="1"/>
</dbReference>
<evidence type="ECO:0008006" key="15">
    <source>
        <dbReference type="Google" id="ProtNLM"/>
    </source>
</evidence>
<evidence type="ECO:0000256" key="12">
    <source>
        <dbReference type="SAM" id="Phobius"/>
    </source>
</evidence>
<keyword evidence="14" id="KW-1185">Reference proteome</keyword>
<comment type="similarity">
    <text evidence="2 11">Belongs to the sodium:solute symporter (SSF) (TC 2.A.21) family.</text>
</comment>
<evidence type="ECO:0000256" key="10">
    <source>
        <dbReference type="ARBA" id="ARBA00023201"/>
    </source>
</evidence>
<evidence type="ECO:0000256" key="3">
    <source>
        <dbReference type="ARBA" id="ARBA00022448"/>
    </source>
</evidence>
<gene>
    <name evidence="13" type="ORF">ANN_15545</name>
</gene>
<dbReference type="PANTHER" id="PTHR42985:SF39">
    <property type="entry name" value="GH10366P"/>
    <property type="match status" value="1"/>
</dbReference>
<dbReference type="InterPro" id="IPR001734">
    <property type="entry name" value="Na/solute_symporter"/>
</dbReference>
<evidence type="ECO:0000256" key="7">
    <source>
        <dbReference type="ARBA" id="ARBA00023053"/>
    </source>
</evidence>
<feature type="transmembrane region" description="Helical" evidence="12">
    <location>
        <begin position="62"/>
        <end position="82"/>
    </location>
</feature>
<evidence type="ECO:0000256" key="2">
    <source>
        <dbReference type="ARBA" id="ARBA00006434"/>
    </source>
</evidence>
<dbReference type="Pfam" id="PF00474">
    <property type="entry name" value="SSF"/>
    <property type="match status" value="1"/>
</dbReference>
<keyword evidence="7" id="KW-0915">Sodium</keyword>
<keyword evidence="6 12" id="KW-1133">Transmembrane helix</keyword>
<dbReference type="PANTHER" id="PTHR42985">
    <property type="entry name" value="SODIUM-COUPLED MONOCARBOXYLATE TRANSPORTER"/>
    <property type="match status" value="1"/>
</dbReference>
<keyword evidence="4" id="KW-1003">Cell membrane</keyword>
<keyword evidence="9 12" id="KW-0472">Membrane</keyword>
<feature type="transmembrane region" description="Helical" evidence="12">
    <location>
        <begin position="207"/>
        <end position="231"/>
    </location>
</feature>
<comment type="caution">
    <text evidence="13">The sequence shown here is derived from an EMBL/GenBank/DDBJ whole genome shotgun (WGS) entry which is preliminary data.</text>
</comment>
<dbReference type="EMBL" id="JAJSOF020000027">
    <property type="protein sequence ID" value="KAJ4433286.1"/>
    <property type="molecule type" value="Genomic_DNA"/>
</dbReference>
<evidence type="ECO:0000256" key="6">
    <source>
        <dbReference type="ARBA" id="ARBA00022989"/>
    </source>
</evidence>
<sequence>VIMNSTSVQTDGLQRLYLGWVDYTVFGLMLSLSTLIGIYFGFWGRKENTPMEYLHGGRKLNVAPVTASIAVSYISGITVLGAPSEVYLFGTLSWLYVGGMMLMGVVNYYFFLPVFYELKLVSIYEYLELRFNHHVRRAVSFLSTIDQILRVSMAVYVTSLAFSQGNYRCRSRGDIPSYLISLHLVHHVGEFEGGIRAVVWTDLLQGIMMLMSSLAVIIIGIQQVGGLDTVWRRSEIGGRIRFFE</sequence>
<keyword evidence="3" id="KW-0813">Transport</keyword>
<evidence type="ECO:0000256" key="4">
    <source>
        <dbReference type="ARBA" id="ARBA00022475"/>
    </source>
</evidence>
<dbReference type="Proteomes" id="UP001148838">
    <property type="component" value="Unassembled WGS sequence"/>
</dbReference>
<feature type="transmembrane region" description="Helical" evidence="12">
    <location>
        <begin position="94"/>
        <end position="118"/>
    </location>
</feature>
<feature type="non-terminal residue" evidence="13">
    <location>
        <position position="1"/>
    </location>
</feature>
<proteinExistence type="inferred from homology"/>
<protein>
    <recommendedName>
        <fullName evidence="15">Sodium-coupled monocarboxylate transporter 1</fullName>
    </recommendedName>
</protein>
<evidence type="ECO:0000256" key="1">
    <source>
        <dbReference type="ARBA" id="ARBA00004651"/>
    </source>
</evidence>
<evidence type="ECO:0000313" key="13">
    <source>
        <dbReference type="EMBL" id="KAJ4433286.1"/>
    </source>
</evidence>
<dbReference type="Gene3D" id="1.20.1730.10">
    <property type="entry name" value="Sodium/glucose cotransporter"/>
    <property type="match status" value="1"/>
</dbReference>
<feature type="transmembrane region" description="Helical" evidence="12">
    <location>
        <begin position="20"/>
        <end position="42"/>
    </location>
</feature>
<evidence type="ECO:0000256" key="8">
    <source>
        <dbReference type="ARBA" id="ARBA00023065"/>
    </source>
</evidence>
<dbReference type="InterPro" id="IPR038377">
    <property type="entry name" value="Na/Glc_symporter_sf"/>
</dbReference>
<dbReference type="InterPro" id="IPR051163">
    <property type="entry name" value="Sodium:Solute_Symporter_SSF"/>
</dbReference>
<reference evidence="13 14" key="1">
    <citation type="journal article" date="2022" name="Allergy">
        <title>Genome assembly and annotation of Periplaneta americana reveal a comprehensive cockroach allergen profile.</title>
        <authorList>
            <person name="Wang L."/>
            <person name="Xiong Q."/>
            <person name="Saelim N."/>
            <person name="Wang L."/>
            <person name="Nong W."/>
            <person name="Wan A.T."/>
            <person name="Shi M."/>
            <person name="Liu X."/>
            <person name="Cao Q."/>
            <person name="Hui J.H.L."/>
            <person name="Sookrung N."/>
            <person name="Leung T.F."/>
            <person name="Tungtrongchitr A."/>
            <person name="Tsui S.K.W."/>
        </authorList>
    </citation>
    <scope>NUCLEOTIDE SEQUENCE [LARGE SCALE GENOMIC DNA]</scope>
    <source>
        <strain evidence="13">PWHHKU_190912</strain>
    </source>
</reference>
<accession>A0ABQ8SGN1</accession>
<evidence type="ECO:0000256" key="9">
    <source>
        <dbReference type="ARBA" id="ARBA00023136"/>
    </source>
</evidence>
<evidence type="ECO:0000256" key="5">
    <source>
        <dbReference type="ARBA" id="ARBA00022692"/>
    </source>
</evidence>
<evidence type="ECO:0000256" key="11">
    <source>
        <dbReference type="RuleBase" id="RU362091"/>
    </source>
</evidence>
<evidence type="ECO:0000313" key="14">
    <source>
        <dbReference type="Proteomes" id="UP001148838"/>
    </source>
</evidence>
<keyword evidence="5 12" id="KW-0812">Transmembrane</keyword>
<name>A0ABQ8SGN1_PERAM</name>
<organism evidence="13 14">
    <name type="scientific">Periplaneta americana</name>
    <name type="common">American cockroach</name>
    <name type="synonym">Blatta americana</name>
    <dbReference type="NCBI Taxonomy" id="6978"/>
    <lineage>
        <taxon>Eukaryota</taxon>
        <taxon>Metazoa</taxon>
        <taxon>Ecdysozoa</taxon>
        <taxon>Arthropoda</taxon>
        <taxon>Hexapoda</taxon>
        <taxon>Insecta</taxon>
        <taxon>Pterygota</taxon>
        <taxon>Neoptera</taxon>
        <taxon>Polyneoptera</taxon>
        <taxon>Dictyoptera</taxon>
        <taxon>Blattodea</taxon>
        <taxon>Blattoidea</taxon>
        <taxon>Blattidae</taxon>
        <taxon>Blattinae</taxon>
        <taxon>Periplaneta</taxon>
    </lineage>
</organism>
<keyword evidence="8" id="KW-0406">Ion transport</keyword>
<keyword evidence="10" id="KW-0739">Sodium transport</keyword>